<keyword evidence="2 5" id="KW-0812">Transmembrane</keyword>
<dbReference type="GO" id="GO:0030317">
    <property type="term" value="P:flagellated sperm motility"/>
    <property type="evidence" value="ECO:0007669"/>
    <property type="project" value="TreeGrafter"/>
</dbReference>
<reference evidence="7" key="4">
    <citation type="submission" date="2025-08" db="UniProtKB">
        <authorList>
            <consortium name="Ensembl"/>
        </authorList>
    </citation>
    <scope>IDENTIFICATION</scope>
</reference>
<dbReference type="InterPro" id="IPR027359">
    <property type="entry name" value="Volt_channel_dom_sf"/>
</dbReference>
<dbReference type="GeneTree" id="ENSGT00940000161455"/>
<feature type="domain" description="Ion transport" evidence="6">
    <location>
        <begin position="10"/>
        <end position="207"/>
    </location>
</feature>
<dbReference type="GO" id="GO:0036128">
    <property type="term" value="C:CatSper complex"/>
    <property type="evidence" value="ECO:0007669"/>
    <property type="project" value="TreeGrafter"/>
</dbReference>
<keyword evidence="3 5" id="KW-1133">Transmembrane helix</keyword>
<feature type="transmembrane region" description="Helical" evidence="5">
    <location>
        <begin position="183"/>
        <end position="205"/>
    </location>
</feature>
<evidence type="ECO:0000313" key="7">
    <source>
        <dbReference type="Ensembl" id="ENSEEEP00000027740.2"/>
    </source>
</evidence>
<proteinExistence type="predicted"/>
<dbReference type="GO" id="GO:0005245">
    <property type="term" value="F:voltage-gated calcium channel activity"/>
    <property type="evidence" value="ECO:0007669"/>
    <property type="project" value="TreeGrafter"/>
</dbReference>
<feature type="transmembrane region" description="Helical" evidence="5">
    <location>
        <begin position="116"/>
        <end position="142"/>
    </location>
</feature>
<dbReference type="GO" id="GO:0001669">
    <property type="term" value="C:acrosomal vesicle"/>
    <property type="evidence" value="ECO:0007669"/>
    <property type="project" value="TreeGrafter"/>
</dbReference>
<dbReference type="STRING" id="8005.ENSEEEP00000027740"/>
<reference evidence="8" key="1">
    <citation type="journal article" date="2014" name="Science">
        <title>Nonhuman genetics. Genomic basis for the convergent evolution of electric organs.</title>
        <authorList>
            <person name="Gallant J.R."/>
            <person name="Traeger L.L."/>
            <person name="Volkening J.D."/>
            <person name="Moffett H."/>
            <person name="Chen P.H."/>
            <person name="Novina C.D."/>
            <person name="Phillips G.N.Jr."/>
            <person name="Anand R."/>
            <person name="Wells G.B."/>
            <person name="Pinch M."/>
            <person name="Guth R."/>
            <person name="Unguez G.A."/>
            <person name="Albert J.S."/>
            <person name="Zakon H.H."/>
            <person name="Samanta M.P."/>
            <person name="Sussman M.R."/>
        </authorList>
    </citation>
    <scope>NUCLEOTIDE SEQUENCE [LARGE SCALE GENOMIC DNA]</scope>
</reference>
<dbReference type="Gene3D" id="1.10.287.70">
    <property type="match status" value="1"/>
</dbReference>
<dbReference type="Pfam" id="PF00520">
    <property type="entry name" value="Ion_trans"/>
    <property type="match status" value="1"/>
</dbReference>
<evidence type="ECO:0000313" key="8">
    <source>
        <dbReference type="Proteomes" id="UP000314983"/>
    </source>
</evidence>
<dbReference type="InterPro" id="IPR005821">
    <property type="entry name" value="Ion_trans_dom"/>
</dbReference>
<reference evidence="7" key="3">
    <citation type="submission" date="2020-05" db="EMBL/GenBank/DDBJ databases">
        <title>Electrophorus electricus (electric eel) genome, fEleEle1, primary haplotype.</title>
        <authorList>
            <person name="Myers G."/>
            <person name="Meyer A."/>
            <person name="Fedrigo O."/>
            <person name="Formenti G."/>
            <person name="Rhie A."/>
            <person name="Tracey A."/>
            <person name="Sims Y."/>
            <person name="Jarvis E.D."/>
        </authorList>
    </citation>
    <scope>NUCLEOTIDE SEQUENCE [LARGE SCALE GENOMIC DNA]</scope>
</reference>
<keyword evidence="8" id="KW-1185">Reference proteome</keyword>
<reference evidence="8" key="2">
    <citation type="journal article" date="2017" name="Sci. Adv.">
        <title>A tail of two voltages: Proteomic comparison of the three electric organs of the electric eel.</title>
        <authorList>
            <person name="Traeger L.L."/>
            <person name="Sabat G."/>
            <person name="Barrett-Wilt G.A."/>
            <person name="Wells G.B."/>
            <person name="Sussman M.R."/>
        </authorList>
    </citation>
    <scope>NUCLEOTIDE SEQUENCE [LARGE SCALE GENOMIC DNA]</scope>
</reference>
<dbReference type="Gene3D" id="1.20.120.350">
    <property type="entry name" value="Voltage-gated potassium channels. Chain C"/>
    <property type="match status" value="1"/>
</dbReference>
<dbReference type="PANTHER" id="PTHR47131">
    <property type="entry name" value="CATION CHANNEL SPERM-ASSOCIATED PROTEIN 3"/>
    <property type="match status" value="1"/>
</dbReference>
<feature type="transmembrane region" description="Helical" evidence="5">
    <location>
        <begin position="41"/>
        <end position="57"/>
    </location>
</feature>
<sequence>NYVAKVTQNPFFDGFIIVSNILDTVFMALETDYNLKYKNFNFFMVMYIMQFLMKVYVEPRTYWKNGYNMLDAAILVASVIMLATNGGGFGSHSYAGTIRAFRSLRLLKAVSIIPEIQGAVHVLGLMLLLLFNFGVIGCFYFGNPDPEHWGDLPSSMFTLFMLFTLDGWTHLQKAFDDLGLNGSLGFTIVFIVIACFIIFNVFIGVTITEDLFFKHDLFLTLYFLYHVQMGNEQHFTRLAEHLKNSVLHTDSMVVNDGCTGLSFIDTYLSILEHQKITMNKYAGYYKLVIDHVHWLL</sequence>
<dbReference type="OMA" id="YETMAVY"/>
<evidence type="ECO:0000256" key="1">
    <source>
        <dbReference type="ARBA" id="ARBA00004141"/>
    </source>
</evidence>
<dbReference type="PANTHER" id="PTHR47131:SF1">
    <property type="entry name" value="CATION CHANNEL SPERM-ASSOCIATED PROTEIN 3"/>
    <property type="match status" value="1"/>
</dbReference>
<dbReference type="GO" id="GO:0048240">
    <property type="term" value="P:sperm capacitation"/>
    <property type="evidence" value="ECO:0007669"/>
    <property type="project" value="TreeGrafter"/>
</dbReference>
<name>A0A4W4FUR0_ELEEL</name>
<comment type="subcellular location">
    <subcellularLocation>
        <location evidence="1">Membrane</location>
        <topology evidence="1">Multi-pass membrane protein</topology>
    </subcellularLocation>
</comment>
<organism evidence="7 8">
    <name type="scientific">Electrophorus electricus</name>
    <name type="common">Electric eel</name>
    <name type="synonym">Gymnotus electricus</name>
    <dbReference type="NCBI Taxonomy" id="8005"/>
    <lineage>
        <taxon>Eukaryota</taxon>
        <taxon>Metazoa</taxon>
        <taxon>Chordata</taxon>
        <taxon>Craniata</taxon>
        <taxon>Vertebrata</taxon>
        <taxon>Euteleostomi</taxon>
        <taxon>Actinopterygii</taxon>
        <taxon>Neopterygii</taxon>
        <taxon>Teleostei</taxon>
        <taxon>Ostariophysi</taxon>
        <taxon>Gymnotiformes</taxon>
        <taxon>Gymnotoidei</taxon>
        <taxon>Gymnotidae</taxon>
        <taxon>Electrophorus</taxon>
    </lineage>
</organism>
<dbReference type="Proteomes" id="UP000314983">
    <property type="component" value="Chromosome 23"/>
</dbReference>
<dbReference type="AlphaFoldDB" id="A0A4W4FUR0"/>
<accession>A0A4W4FUR0</accession>
<keyword evidence="4 5" id="KW-0472">Membrane</keyword>
<dbReference type="SUPFAM" id="SSF81324">
    <property type="entry name" value="Voltage-gated potassium channels"/>
    <property type="match status" value="1"/>
</dbReference>
<protein>
    <recommendedName>
        <fullName evidence="6">Ion transport domain-containing protein</fullName>
    </recommendedName>
</protein>
<dbReference type="GO" id="GO:0006814">
    <property type="term" value="P:sodium ion transport"/>
    <property type="evidence" value="ECO:0007669"/>
    <property type="project" value="TreeGrafter"/>
</dbReference>
<dbReference type="Ensembl" id="ENSEEET00000028058.2">
    <property type="protein sequence ID" value="ENSEEEP00000027740.2"/>
    <property type="gene ID" value="ENSEEEG00000013355.2"/>
</dbReference>
<reference evidence="7" key="5">
    <citation type="submission" date="2025-09" db="UniProtKB">
        <authorList>
            <consortium name="Ensembl"/>
        </authorList>
    </citation>
    <scope>IDENTIFICATION</scope>
</reference>
<feature type="transmembrane region" description="Helical" evidence="5">
    <location>
        <begin position="72"/>
        <end position="95"/>
    </location>
</feature>
<evidence type="ECO:0000256" key="3">
    <source>
        <dbReference type="ARBA" id="ARBA00022989"/>
    </source>
</evidence>
<evidence type="ECO:0000256" key="4">
    <source>
        <dbReference type="ARBA" id="ARBA00023136"/>
    </source>
</evidence>
<evidence type="ECO:0000259" key="6">
    <source>
        <dbReference type="Pfam" id="PF00520"/>
    </source>
</evidence>
<evidence type="ECO:0000256" key="2">
    <source>
        <dbReference type="ARBA" id="ARBA00022692"/>
    </source>
</evidence>
<evidence type="ECO:0000256" key="5">
    <source>
        <dbReference type="SAM" id="Phobius"/>
    </source>
</evidence>